<dbReference type="InterPro" id="IPR000792">
    <property type="entry name" value="Tscrpt_reg_LuxR_C"/>
</dbReference>
<organism evidence="2 3">
    <name type="scientific">Actinacidiphila oryziradicis</name>
    <dbReference type="NCBI Taxonomy" id="2571141"/>
    <lineage>
        <taxon>Bacteria</taxon>
        <taxon>Bacillati</taxon>
        <taxon>Actinomycetota</taxon>
        <taxon>Actinomycetes</taxon>
        <taxon>Kitasatosporales</taxon>
        <taxon>Streptomycetaceae</taxon>
        <taxon>Actinacidiphila</taxon>
    </lineage>
</organism>
<dbReference type="SUPFAM" id="SSF46894">
    <property type="entry name" value="C-terminal effector domain of the bipartite response regulators"/>
    <property type="match status" value="1"/>
</dbReference>
<proteinExistence type="predicted"/>
<dbReference type="GO" id="GO:0003677">
    <property type="term" value="F:DNA binding"/>
    <property type="evidence" value="ECO:0007669"/>
    <property type="project" value="InterPro"/>
</dbReference>
<evidence type="ECO:0000313" key="2">
    <source>
        <dbReference type="EMBL" id="TKA10048.1"/>
    </source>
</evidence>
<dbReference type="SMART" id="SM00421">
    <property type="entry name" value="HTH_LUXR"/>
    <property type="match status" value="1"/>
</dbReference>
<evidence type="ECO:0000259" key="1">
    <source>
        <dbReference type="SMART" id="SM00421"/>
    </source>
</evidence>
<comment type="caution">
    <text evidence="2">The sequence shown here is derived from an EMBL/GenBank/DDBJ whole genome shotgun (WGS) entry which is preliminary data.</text>
</comment>
<dbReference type="RefSeq" id="WP_136725129.1">
    <property type="nucleotide sequence ID" value="NZ_SUMC01000017.1"/>
</dbReference>
<dbReference type="OrthoDB" id="3369460at2"/>
<dbReference type="Proteomes" id="UP000305778">
    <property type="component" value="Unassembled WGS sequence"/>
</dbReference>
<gene>
    <name evidence="2" type="ORF">FCI23_19160</name>
</gene>
<reference evidence="2 3" key="1">
    <citation type="submission" date="2019-04" db="EMBL/GenBank/DDBJ databases">
        <title>Streptomyces oryziradicis sp. nov., a novel actinomycete isolated from rhizosphere soil of rice (Oryza sativa L.).</title>
        <authorList>
            <person name="Li C."/>
        </authorList>
    </citation>
    <scope>NUCLEOTIDE SEQUENCE [LARGE SCALE GENOMIC DNA]</scope>
    <source>
        <strain evidence="2 3">NEAU-C40</strain>
    </source>
</reference>
<dbReference type="PANTHER" id="PTHR34293:SF1">
    <property type="entry name" value="HTH-TYPE TRANSCRIPTIONAL REGULATOR TRMBL2"/>
    <property type="match status" value="1"/>
</dbReference>
<dbReference type="InterPro" id="IPR036388">
    <property type="entry name" value="WH-like_DNA-bd_sf"/>
</dbReference>
<accession>A0A4U0SLW5</accession>
<dbReference type="Gene3D" id="1.10.10.10">
    <property type="entry name" value="Winged helix-like DNA-binding domain superfamily/Winged helix DNA-binding domain"/>
    <property type="match status" value="1"/>
</dbReference>
<dbReference type="EMBL" id="SUMC01000017">
    <property type="protein sequence ID" value="TKA10048.1"/>
    <property type="molecule type" value="Genomic_DNA"/>
</dbReference>
<dbReference type="GO" id="GO:0006355">
    <property type="term" value="P:regulation of DNA-templated transcription"/>
    <property type="evidence" value="ECO:0007669"/>
    <property type="project" value="InterPro"/>
</dbReference>
<dbReference type="PANTHER" id="PTHR34293">
    <property type="entry name" value="HTH-TYPE TRANSCRIPTIONAL REGULATOR TRMBL2"/>
    <property type="match status" value="1"/>
</dbReference>
<name>A0A4U0SLW5_9ACTN</name>
<dbReference type="CDD" id="cd06170">
    <property type="entry name" value="LuxR_C_like"/>
    <property type="match status" value="1"/>
</dbReference>
<protein>
    <submittedName>
        <fullName evidence="2">Helix-turn-helix transcriptional regulator</fullName>
    </submittedName>
</protein>
<sequence length="259" mass="28452">MPEEQRLYTAALSRIAAAEAELAEVRDVVTALAAGPPQQPRSWPPDLAEVLYGRAEQEHRIDQLQREARKEVLTFVRPPYVMQGNPVQEERLAAGIVYRSLYENSALTHPGATELPGFVPPGEQARATPRVPLKLMIVDNEHALLPLVSGHSDFTSGGLLLLHQSVVLDALIELFEDRWLRGTPLRFPTGDPDPGLPVSPALDAQLLSLLMSGLPDKAIAGQLGISLRTLQRRIRGLMESTGTANRTQLAWYVAQQRLA</sequence>
<dbReference type="InterPro" id="IPR016032">
    <property type="entry name" value="Sig_transdc_resp-reg_C-effctor"/>
</dbReference>
<dbReference type="AlphaFoldDB" id="A0A4U0SLW5"/>
<evidence type="ECO:0000313" key="3">
    <source>
        <dbReference type="Proteomes" id="UP000305778"/>
    </source>
</evidence>
<dbReference type="InterPro" id="IPR051797">
    <property type="entry name" value="TrmB-like"/>
</dbReference>
<keyword evidence="3" id="KW-1185">Reference proteome</keyword>
<feature type="domain" description="HTH luxR-type" evidence="1">
    <location>
        <begin position="195"/>
        <end position="253"/>
    </location>
</feature>